<dbReference type="STRING" id="35722.A0A0B7NQI3"/>
<dbReference type="AlphaFoldDB" id="A0A0B7NQI3"/>
<organism evidence="2 3">
    <name type="scientific">Parasitella parasitica</name>
    <dbReference type="NCBI Taxonomy" id="35722"/>
    <lineage>
        <taxon>Eukaryota</taxon>
        <taxon>Fungi</taxon>
        <taxon>Fungi incertae sedis</taxon>
        <taxon>Mucoromycota</taxon>
        <taxon>Mucoromycotina</taxon>
        <taxon>Mucoromycetes</taxon>
        <taxon>Mucorales</taxon>
        <taxon>Mucorineae</taxon>
        <taxon>Mucoraceae</taxon>
        <taxon>Parasitella</taxon>
    </lineage>
</organism>
<dbReference type="InterPro" id="IPR031693">
    <property type="entry name" value="Sin3_C"/>
</dbReference>
<dbReference type="EMBL" id="LN733710">
    <property type="protein sequence ID" value="CEP17573.1"/>
    <property type="molecule type" value="Genomic_DNA"/>
</dbReference>
<dbReference type="OrthoDB" id="10265969at2759"/>
<evidence type="ECO:0000259" key="1">
    <source>
        <dbReference type="Pfam" id="PF16879"/>
    </source>
</evidence>
<evidence type="ECO:0000313" key="3">
    <source>
        <dbReference type="Proteomes" id="UP000054107"/>
    </source>
</evidence>
<reference evidence="2 3" key="1">
    <citation type="submission" date="2014-09" db="EMBL/GenBank/DDBJ databases">
        <authorList>
            <person name="Ellenberger Sabrina"/>
        </authorList>
    </citation>
    <scope>NUCLEOTIDE SEQUENCE [LARGE SCALE GENOMIC DNA]</scope>
    <source>
        <strain evidence="2 3">CBS 412.66</strain>
    </source>
</reference>
<evidence type="ECO:0000313" key="2">
    <source>
        <dbReference type="EMBL" id="CEP17573.1"/>
    </source>
</evidence>
<name>A0A0B7NQI3_9FUNG</name>
<feature type="domain" description="Sin3 C-terminal" evidence="1">
    <location>
        <begin position="4"/>
        <end position="204"/>
    </location>
</feature>
<gene>
    <name evidence="2" type="primary">PARPA_11871.1 scaffold 44722</name>
</gene>
<accession>A0A0B7NQI3</accession>
<dbReference type="Pfam" id="PF16879">
    <property type="entry name" value="Sin3a_C"/>
    <property type="match status" value="1"/>
</dbReference>
<proteinExistence type="predicted"/>
<protein>
    <recommendedName>
        <fullName evidence="1">Sin3 C-terminal domain-containing protein</fullName>
    </recommendedName>
</protein>
<dbReference type="Proteomes" id="UP000054107">
    <property type="component" value="Unassembled WGS sequence"/>
</dbReference>
<keyword evidence="3" id="KW-1185">Reference proteome</keyword>
<sequence length="253" mass="29163">MDTKRGYYNILLSLIDKLFEGDIDQQTFEECVRYIFGDNAYIMFTIDKLVLSLVRDIHIIIADNQSQELFELFKIENKAEQLDQGDALTYRTRIAGIIESTDSTYHITFKLSSRTLAIKLLDGTQSSQENEGCGGYDEYVANYIDWANETKGISQESLTPRFLKRNLKHKGHQAKEIAVRSGMQYKICRDTYHMFYIIGTEDAFARHKPKPSIEAATSTLNNKWNQWLNQHWSQGLTDQEKSIAEKEASSFNS</sequence>